<dbReference type="STRING" id="537006.PRABACTJOHN_03756"/>
<dbReference type="InterPro" id="IPR050377">
    <property type="entry name" value="Radical_SAM_PqqE_MftC-like"/>
</dbReference>
<accession>B7BFC7</accession>
<dbReference type="CDD" id="cd01335">
    <property type="entry name" value="Radical_SAM"/>
    <property type="match status" value="1"/>
</dbReference>
<reference evidence="7 8" key="1">
    <citation type="submission" date="2008-10" db="EMBL/GenBank/DDBJ databases">
        <title>Draft genome sequence of Parabacteroides johnsonii (DSM 18315).</title>
        <authorList>
            <person name="Sudarsanam P."/>
            <person name="Ley R."/>
            <person name="Guruge J."/>
            <person name="Turnbaugh P.J."/>
            <person name="Mahowald M."/>
            <person name="Liep D."/>
            <person name="Gordon J."/>
        </authorList>
    </citation>
    <scope>NUCLEOTIDE SEQUENCE [LARGE SCALE GENOMIC DNA]</scope>
    <source>
        <strain evidence="7 8">DSM 18315</strain>
    </source>
</reference>
<gene>
    <name evidence="7" type="ORF">PRABACTJOHN_03756</name>
</gene>
<dbReference type="HOGENOM" id="CLU_955999_0_0_10"/>
<dbReference type="Proteomes" id="UP000005510">
    <property type="component" value="Unassembled WGS sequence"/>
</dbReference>
<dbReference type="SUPFAM" id="SSF102114">
    <property type="entry name" value="Radical SAM enzymes"/>
    <property type="match status" value="1"/>
</dbReference>
<name>B7BFC7_9BACT</name>
<sequence length="293" mass="33371">MKSIKWNKLRILVTNKCNYQCPFCHNEGQEKGVKFSMMSFDSFKMLIDFLNDQQISEINFSGGEPFLHKEIVKMICYADQHMKCDISCATNLSLITDEQIDILKGTRVKFNIQFPFISEKEFSKSTGTGNLYNIIDKIKIIKKSGINIGLNTVIQSPDYLSIENIIRFALENDLPLKLLPQIGLKGSNQFVYNIRPMLEKNAVSFIDKGTGALKWIIQSGDHQTSVLYIDSPCFRRDIKTCRNYGEIRVLPDFKLQSCILKEANVQLNLDEGKVMLLINLKDYGTTSINAKGV</sequence>
<keyword evidence="5" id="KW-0411">Iron-sulfur</keyword>
<proteinExistence type="predicted"/>
<feature type="domain" description="Radical SAM core" evidence="6">
    <location>
        <begin position="1"/>
        <end position="225"/>
    </location>
</feature>
<comment type="cofactor">
    <cofactor evidence="1">
        <name>[4Fe-4S] cluster</name>
        <dbReference type="ChEBI" id="CHEBI:49883"/>
    </cofactor>
</comment>
<evidence type="ECO:0000256" key="2">
    <source>
        <dbReference type="ARBA" id="ARBA00022691"/>
    </source>
</evidence>
<dbReference type="GO" id="GO:0051536">
    <property type="term" value="F:iron-sulfur cluster binding"/>
    <property type="evidence" value="ECO:0007669"/>
    <property type="project" value="UniProtKB-KW"/>
</dbReference>
<dbReference type="SMART" id="SM00729">
    <property type="entry name" value="Elp3"/>
    <property type="match status" value="1"/>
</dbReference>
<dbReference type="InterPro" id="IPR013785">
    <property type="entry name" value="Aldolase_TIM"/>
</dbReference>
<dbReference type="EMBL" id="ABYH01000382">
    <property type="protein sequence ID" value="EEC94878.1"/>
    <property type="molecule type" value="Genomic_DNA"/>
</dbReference>
<dbReference type="AlphaFoldDB" id="B7BFC7"/>
<dbReference type="InterPro" id="IPR007197">
    <property type="entry name" value="rSAM"/>
</dbReference>
<dbReference type="RefSeq" id="WP_008152203.1">
    <property type="nucleotide sequence ID" value="NZ_DS996456.1"/>
</dbReference>
<keyword evidence="2" id="KW-0949">S-adenosyl-L-methionine</keyword>
<evidence type="ECO:0000256" key="3">
    <source>
        <dbReference type="ARBA" id="ARBA00022723"/>
    </source>
</evidence>
<evidence type="ECO:0000256" key="4">
    <source>
        <dbReference type="ARBA" id="ARBA00023004"/>
    </source>
</evidence>
<protein>
    <submittedName>
        <fullName evidence="7">Radical SAM domain protein</fullName>
    </submittedName>
</protein>
<dbReference type="SFLD" id="SFLDG01067">
    <property type="entry name" value="SPASM/twitch_domain_containing"/>
    <property type="match status" value="1"/>
</dbReference>
<dbReference type="InterPro" id="IPR006638">
    <property type="entry name" value="Elp3/MiaA/NifB-like_rSAM"/>
</dbReference>
<dbReference type="PANTHER" id="PTHR11228:SF7">
    <property type="entry name" value="PQQA PEPTIDE CYCLASE"/>
    <property type="match status" value="1"/>
</dbReference>
<evidence type="ECO:0000256" key="1">
    <source>
        <dbReference type="ARBA" id="ARBA00001966"/>
    </source>
</evidence>
<dbReference type="SFLD" id="SFLDS00029">
    <property type="entry name" value="Radical_SAM"/>
    <property type="match status" value="1"/>
</dbReference>
<dbReference type="GO" id="GO:0003824">
    <property type="term" value="F:catalytic activity"/>
    <property type="evidence" value="ECO:0007669"/>
    <property type="project" value="InterPro"/>
</dbReference>
<dbReference type="InterPro" id="IPR058240">
    <property type="entry name" value="rSAM_sf"/>
</dbReference>
<evidence type="ECO:0000256" key="5">
    <source>
        <dbReference type="ARBA" id="ARBA00023014"/>
    </source>
</evidence>
<evidence type="ECO:0000259" key="6">
    <source>
        <dbReference type="PROSITE" id="PS51918"/>
    </source>
</evidence>
<reference evidence="7 8" key="2">
    <citation type="submission" date="2008-10" db="EMBL/GenBank/DDBJ databases">
        <authorList>
            <person name="Fulton L."/>
            <person name="Clifton S."/>
            <person name="Fulton B."/>
            <person name="Xu J."/>
            <person name="Minx P."/>
            <person name="Pepin K.H."/>
            <person name="Johnson M."/>
            <person name="Bhonagiri V."/>
            <person name="Nash W.E."/>
            <person name="Mardis E.R."/>
            <person name="Wilson R.K."/>
        </authorList>
    </citation>
    <scope>NUCLEOTIDE SEQUENCE [LARGE SCALE GENOMIC DNA]</scope>
    <source>
        <strain evidence="7 8">DSM 18315</strain>
    </source>
</reference>
<dbReference type="Pfam" id="PF04055">
    <property type="entry name" value="Radical_SAM"/>
    <property type="match status" value="1"/>
</dbReference>
<comment type="caution">
    <text evidence="7">The sequence shown here is derived from an EMBL/GenBank/DDBJ whole genome shotgun (WGS) entry which is preliminary data.</text>
</comment>
<organism evidence="7 8">
    <name type="scientific">Parabacteroides johnsonii DSM 18315</name>
    <dbReference type="NCBI Taxonomy" id="537006"/>
    <lineage>
        <taxon>Bacteria</taxon>
        <taxon>Pseudomonadati</taxon>
        <taxon>Bacteroidota</taxon>
        <taxon>Bacteroidia</taxon>
        <taxon>Bacteroidales</taxon>
        <taxon>Tannerellaceae</taxon>
        <taxon>Parabacteroides</taxon>
    </lineage>
</organism>
<keyword evidence="3" id="KW-0479">Metal-binding</keyword>
<dbReference type="PROSITE" id="PS51918">
    <property type="entry name" value="RADICAL_SAM"/>
    <property type="match status" value="1"/>
</dbReference>
<keyword evidence="4" id="KW-0408">Iron</keyword>
<evidence type="ECO:0000313" key="8">
    <source>
        <dbReference type="Proteomes" id="UP000005510"/>
    </source>
</evidence>
<dbReference type="GO" id="GO:0046872">
    <property type="term" value="F:metal ion binding"/>
    <property type="evidence" value="ECO:0007669"/>
    <property type="project" value="UniProtKB-KW"/>
</dbReference>
<dbReference type="Gene3D" id="3.20.20.70">
    <property type="entry name" value="Aldolase class I"/>
    <property type="match status" value="1"/>
</dbReference>
<dbReference type="PANTHER" id="PTHR11228">
    <property type="entry name" value="RADICAL SAM DOMAIN PROTEIN"/>
    <property type="match status" value="1"/>
</dbReference>
<evidence type="ECO:0000313" key="7">
    <source>
        <dbReference type="EMBL" id="EEC94878.1"/>
    </source>
</evidence>